<keyword evidence="2" id="KW-1185">Reference proteome</keyword>
<gene>
    <name evidence="1" type="ORF">EFL26_01445</name>
</gene>
<accession>A0A3N0GYP0</accession>
<dbReference type="AlphaFoldDB" id="A0A3N0GYP0"/>
<evidence type="ECO:0000313" key="1">
    <source>
        <dbReference type="EMBL" id="RNM17594.1"/>
    </source>
</evidence>
<reference evidence="1 2" key="1">
    <citation type="submission" date="2018-11" db="EMBL/GenBank/DDBJ databases">
        <authorList>
            <person name="Li F."/>
        </authorList>
    </citation>
    <scope>NUCLEOTIDE SEQUENCE [LARGE SCALE GENOMIC DNA]</scope>
    <source>
        <strain evidence="1 2">Gsoil 818</strain>
    </source>
</reference>
<name>A0A3N0GYP0_9ACTN</name>
<comment type="caution">
    <text evidence="1">The sequence shown here is derived from an EMBL/GenBank/DDBJ whole genome shotgun (WGS) entry which is preliminary data.</text>
</comment>
<dbReference type="OrthoDB" id="5190667at2"/>
<dbReference type="EMBL" id="RJSF01000003">
    <property type="protein sequence ID" value="RNM17594.1"/>
    <property type="molecule type" value="Genomic_DNA"/>
</dbReference>
<proteinExistence type="predicted"/>
<protein>
    <submittedName>
        <fullName evidence="1">Uncharacterized protein</fullName>
    </submittedName>
</protein>
<sequence length="116" mass="12447">MVIVAFDDPVMTARALVLRDLESTGAADPDTVSVLEDAVAQRGWWLEQWPEGRDFVVGLVAQDVQDALLERSGRWPLCTACDDATHALYVDPDLGGPDPTWVCETAGIVVAPIGGL</sequence>
<organism evidence="1 2">
    <name type="scientific">Nocardioides pocheonensis</name>
    <dbReference type="NCBI Taxonomy" id="661485"/>
    <lineage>
        <taxon>Bacteria</taxon>
        <taxon>Bacillati</taxon>
        <taxon>Actinomycetota</taxon>
        <taxon>Actinomycetes</taxon>
        <taxon>Propionibacteriales</taxon>
        <taxon>Nocardioidaceae</taxon>
        <taxon>Nocardioides</taxon>
    </lineage>
</organism>
<dbReference type="Proteomes" id="UP000279994">
    <property type="component" value="Unassembled WGS sequence"/>
</dbReference>
<dbReference type="RefSeq" id="WP_123221212.1">
    <property type="nucleotide sequence ID" value="NZ_RJSF01000003.1"/>
</dbReference>
<evidence type="ECO:0000313" key="2">
    <source>
        <dbReference type="Proteomes" id="UP000279994"/>
    </source>
</evidence>